<feature type="compositionally biased region" description="Polar residues" evidence="4">
    <location>
        <begin position="955"/>
        <end position="967"/>
    </location>
</feature>
<dbReference type="EMBL" id="CATQJA010002665">
    <property type="protein sequence ID" value="CAJ0583177.1"/>
    <property type="molecule type" value="Genomic_DNA"/>
</dbReference>
<feature type="compositionally biased region" description="Polar residues" evidence="4">
    <location>
        <begin position="736"/>
        <end position="745"/>
    </location>
</feature>
<dbReference type="InterPro" id="IPR045329">
    <property type="entry name" value="LZTS"/>
</dbReference>
<feature type="region of interest" description="Disordered" evidence="4">
    <location>
        <begin position="508"/>
        <end position="589"/>
    </location>
</feature>
<dbReference type="Proteomes" id="UP001177023">
    <property type="component" value="Unassembled WGS sequence"/>
</dbReference>
<name>A0AA36D981_9BILA</name>
<gene>
    <name evidence="5" type="ORF">MSPICULIGERA_LOCUS21272</name>
</gene>
<feature type="non-terminal residue" evidence="5">
    <location>
        <position position="1"/>
    </location>
</feature>
<evidence type="ECO:0000313" key="6">
    <source>
        <dbReference type="Proteomes" id="UP001177023"/>
    </source>
</evidence>
<reference evidence="5" key="1">
    <citation type="submission" date="2023-06" db="EMBL/GenBank/DDBJ databases">
        <authorList>
            <person name="Delattre M."/>
        </authorList>
    </citation>
    <scope>NUCLEOTIDE SEQUENCE</scope>
    <source>
        <strain evidence="5">AF72</strain>
    </source>
</reference>
<dbReference type="AlphaFoldDB" id="A0AA36D981"/>
<keyword evidence="3" id="KW-0175">Coiled coil</keyword>
<dbReference type="PANTHER" id="PTHR19354">
    <property type="entry name" value="ZIPPER PUTATIVE TUMOR SUPPRESSOR 2 HOMOLOG-LIKE PROTEIN-RELATED"/>
    <property type="match status" value="1"/>
</dbReference>
<feature type="region of interest" description="Disordered" evidence="4">
    <location>
        <begin position="955"/>
        <end position="981"/>
    </location>
</feature>
<feature type="compositionally biased region" description="Polar residues" evidence="4">
    <location>
        <begin position="572"/>
        <end position="589"/>
    </location>
</feature>
<feature type="region of interest" description="Disordered" evidence="4">
    <location>
        <begin position="730"/>
        <end position="797"/>
    </location>
</feature>
<evidence type="ECO:0000256" key="3">
    <source>
        <dbReference type="ARBA" id="ARBA00023054"/>
    </source>
</evidence>
<comment type="caution">
    <text evidence="5">The sequence shown here is derived from an EMBL/GenBank/DDBJ whole genome shotgun (WGS) entry which is preliminary data.</text>
</comment>
<keyword evidence="6" id="KW-1185">Reference proteome</keyword>
<keyword evidence="2" id="KW-0963">Cytoplasm</keyword>
<feature type="region of interest" description="Disordered" evidence="4">
    <location>
        <begin position="681"/>
        <end position="718"/>
    </location>
</feature>
<dbReference type="GO" id="GO:0005737">
    <property type="term" value="C:cytoplasm"/>
    <property type="evidence" value="ECO:0007669"/>
    <property type="project" value="UniProtKB-SubCell"/>
</dbReference>
<evidence type="ECO:0000256" key="1">
    <source>
        <dbReference type="ARBA" id="ARBA00004496"/>
    </source>
</evidence>
<dbReference type="PANTHER" id="PTHR19354:SF2">
    <property type="entry name" value="LEUCINE-RICH REPEAT-CONTAINING PROTEIN DDB_G0290503"/>
    <property type="match status" value="1"/>
</dbReference>
<evidence type="ECO:0000256" key="2">
    <source>
        <dbReference type="ARBA" id="ARBA00022490"/>
    </source>
</evidence>
<accession>A0AA36D981</accession>
<feature type="compositionally biased region" description="Low complexity" evidence="4">
    <location>
        <begin position="769"/>
        <end position="782"/>
    </location>
</feature>
<comment type="subcellular location">
    <subcellularLocation>
        <location evidence="1">Cytoplasm</location>
    </subcellularLocation>
</comment>
<evidence type="ECO:0000256" key="4">
    <source>
        <dbReference type="SAM" id="MobiDB-lite"/>
    </source>
</evidence>
<organism evidence="5 6">
    <name type="scientific">Mesorhabditis spiculigera</name>
    <dbReference type="NCBI Taxonomy" id="96644"/>
    <lineage>
        <taxon>Eukaryota</taxon>
        <taxon>Metazoa</taxon>
        <taxon>Ecdysozoa</taxon>
        <taxon>Nematoda</taxon>
        <taxon>Chromadorea</taxon>
        <taxon>Rhabditida</taxon>
        <taxon>Rhabditina</taxon>
        <taxon>Rhabditomorpha</taxon>
        <taxon>Rhabditoidea</taxon>
        <taxon>Rhabditidae</taxon>
        <taxon>Mesorhabditinae</taxon>
        <taxon>Mesorhabditis</taxon>
    </lineage>
</organism>
<sequence>MFWFDGSPKPTSNRGSSRFLAKYADTVAKFLPANPAVAILRWKMPLKIETASLDKNQYSKKKPARRGSVQERIHSFEILKHSKLPKQAVAEIDENIDVLPSVKNKIAEFERRSSIDSIIMPPAQVQIVKAKIYPFETLISDPVRGNAALLDVKFDEIRRLFSPDHIGQERIIPINILGRKALATLSSSKIVTYEPLKRCAFVSGIGSRREPKRIELVLPREGFSDVFVCLHASLRAGEQIEDMTCLMAVNANRFHLHPRFPGIYLGMDISACGEHARYKDCYDDLRFLAVRKPRIARELEINSDEYLTAEEDTEMETAGEPRTQSIVVKGKREHETFAVANLEAPVQSKETVNKTIVVGVKQRSVQTEKVAATVKLDEKAPLRCPETSEEEEEHVSGQTTELVEEQLREIGILAENIANSNNRKLRESDVMSTSASSSFVRLDNIDEDMAKNTTGPLLKCVSTPRVFNLDNAIEIKPPSKKVFPTMSLEARVMVDKLQKGLADFTTTSQDRLQRWKNKLQTTGRRQKDTSEPPPMHRNCFPKSQPSKEEEPQKSWKMSDSPQNITYPRPLHSSKSLQNAGSMGNVPSLNNQLSLDMEHRTLKSKENSASQKDVAAFEIYDNVFSKSSAPPRLPPISGVRPDGTDLVRPIAFRPVAPSVVDPAKRQSAGTFRTEFERSRLGPLSASLNGTPPVPQTAVPTKPRGMHQPSTSFNHFPRTSVENEYDTVNDYYEKHDAGSNSDYSTGAGSLGRKPQFQTVQIGSPGAHNKKSFTSSTSSSASRHSSGVHVTPSPSDSGIVDYESIIRDKENELREVRNTMEHNEEIIIKVYQEKERSYRNEIQQLRNRLSASEKGENALRAQLSSCQRQTDVMRASVEGLLAEKRDMEKRCEQLERDVAYLKSHQCAECVRRINSRAVPVVRMNKELTPNEDLRDEVSLLRKEVATLRDALGSMHINNNNQTISNGTSRIGSEPKLASARDRLI</sequence>
<evidence type="ECO:0000313" key="5">
    <source>
        <dbReference type="EMBL" id="CAJ0583177.1"/>
    </source>
</evidence>
<feature type="compositionally biased region" description="Polar residues" evidence="4">
    <location>
        <begin position="555"/>
        <end position="565"/>
    </location>
</feature>
<proteinExistence type="predicted"/>
<protein>
    <submittedName>
        <fullName evidence="5">Uncharacterized protein</fullName>
    </submittedName>
</protein>